<keyword evidence="2" id="KW-1185">Reference proteome</keyword>
<evidence type="ECO:0000313" key="1">
    <source>
        <dbReference type="EMBL" id="EGD78905.1"/>
    </source>
</evidence>
<evidence type="ECO:0000313" key="2">
    <source>
        <dbReference type="Proteomes" id="UP000007799"/>
    </source>
</evidence>
<dbReference type="KEGG" id="sre:PTSG_11795"/>
<dbReference type="EMBL" id="GL832957">
    <property type="protein sequence ID" value="EGD78905.1"/>
    <property type="molecule type" value="Genomic_DNA"/>
</dbReference>
<protein>
    <submittedName>
        <fullName evidence="1">Uncharacterized protein</fullName>
    </submittedName>
</protein>
<dbReference type="AlphaFoldDB" id="F2TZ81"/>
<gene>
    <name evidence="1" type="ORF">PTSG_11795</name>
</gene>
<accession>F2TZ81</accession>
<organism evidence="2">
    <name type="scientific">Salpingoeca rosetta (strain ATCC 50818 / BSB-021)</name>
    <dbReference type="NCBI Taxonomy" id="946362"/>
    <lineage>
        <taxon>Eukaryota</taxon>
        <taxon>Choanoflagellata</taxon>
        <taxon>Craspedida</taxon>
        <taxon>Salpingoecidae</taxon>
        <taxon>Salpingoeca</taxon>
    </lineage>
</organism>
<sequence length="70" mass="7440">MTKATVEAGNTVRGDGLAVHVDEAGELCGCRPFFSFSFVVGKGERCLGADKTFVPGFVHRTAQRHAKGKS</sequence>
<reference evidence="1" key="1">
    <citation type="submission" date="2009-08" db="EMBL/GenBank/DDBJ databases">
        <title>Annotation of Salpingoeca rosetta.</title>
        <authorList>
            <consortium name="The Broad Institute Genome Sequencing Platform"/>
            <person name="Russ C."/>
            <person name="Cuomo C."/>
            <person name="Burger G."/>
            <person name="Gray M.W."/>
            <person name="Holland P.W.H."/>
            <person name="King N."/>
            <person name="Lang F.B.F."/>
            <person name="Roger A.J."/>
            <person name="Ruiz-Trillo I."/>
            <person name="Young S.K."/>
            <person name="Zeng Q."/>
            <person name="Gargeya S."/>
            <person name="Alvarado L."/>
            <person name="Berlin A."/>
            <person name="Chapman S.B."/>
            <person name="Chen Z."/>
            <person name="Freedman E."/>
            <person name="Gellesch M."/>
            <person name="Goldberg J."/>
            <person name="Griggs A."/>
            <person name="Gujja S."/>
            <person name="Heilman E."/>
            <person name="Heiman D."/>
            <person name="Howarth C."/>
            <person name="Mehta T."/>
            <person name="Neiman D."/>
            <person name="Pearson M."/>
            <person name="Roberts A."/>
            <person name="Saif S."/>
            <person name="Shea T."/>
            <person name="Shenoy N."/>
            <person name="Sisk P."/>
            <person name="Stolte C."/>
            <person name="Sykes S."/>
            <person name="White J."/>
            <person name="Yandava C."/>
            <person name="Haas B."/>
            <person name="Nusbaum C."/>
            <person name="Birren B."/>
        </authorList>
    </citation>
    <scope>NUCLEOTIDE SEQUENCE [LARGE SCALE GENOMIC DNA]</scope>
    <source>
        <strain evidence="1">ATCC 50818</strain>
    </source>
</reference>
<dbReference type="RefSeq" id="XP_004997861.1">
    <property type="nucleotide sequence ID" value="XM_004997804.1"/>
</dbReference>
<name>F2TZ81_SALR5</name>
<dbReference type="Proteomes" id="UP000007799">
    <property type="component" value="Unassembled WGS sequence"/>
</dbReference>
<dbReference type="InParanoid" id="F2TZ81"/>
<dbReference type="GeneID" id="16078454"/>
<proteinExistence type="predicted"/>